<dbReference type="Gene3D" id="1.10.472.10">
    <property type="entry name" value="Cyclin-like"/>
    <property type="match status" value="1"/>
</dbReference>
<accession>A0AAD1U3H8</accession>
<dbReference type="Proteomes" id="UP001295684">
    <property type="component" value="Unassembled WGS sequence"/>
</dbReference>
<evidence type="ECO:0000256" key="1">
    <source>
        <dbReference type="SAM" id="MobiDB-lite"/>
    </source>
</evidence>
<reference evidence="2" key="1">
    <citation type="submission" date="2023-07" db="EMBL/GenBank/DDBJ databases">
        <authorList>
            <consortium name="AG Swart"/>
            <person name="Singh M."/>
            <person name="Singh A."/>
            <person name="Seah K."/>
            <person name="Emmerich C."/>
        </authorList>
    </citation>
    <scope>NUCLEOTIDE SEQUENCE</scope>
    <source>
        <strain evidence="2">DP1</strain>
    </source>
</reference>
<evidence type="ECO:0000313" key="2">
    <source>
        <dbReference type="EMBL" id="CAI2360755.1"/>
    </source>
</evidence>
<dbReference type="Pfam" id="PF08613">
    <property type="entry name" value="Cyclin"/>
    <property type="match status" value="1"/>
</dbReference>
<gene>
    <name evidence="2" type="ORF">ECRASSUSDP1_LOCUS2060</name>
</gene>
<dbReference type="GO" id="GO:0019901">
    <property type="term" value="F:protein kinase binding"/>
    <property type="evidence" value="ECO:0007669"/>
    <property type="project" value="InterPro"/>
</dbReference>
<dbReference type="PANTHER" id="PTHR15615:SF108">
    <property type="entry name" value="PROTEIN CNPPD1"/>
    <property type="match status" value="1"/>
</dbReference>
<name>A0AAD1U3H8_EUPCR</name>
<feature type="compositionally biased region" description="Polar residues" evidence="1">
    <location>
        <begin position="26"/>
        <end position="35"/>
    </location>
</feature>
<protein>
    <submittedName>
        <fullName evidence="2">Uncharacterized protein</fullName>
    </submittedName>
</protein>
<organism evidence="2 3">
    <name type="scientific">Euplotes crassus</name>
    <dbReference type="NCBI Taxonomy" id="5936"/>
    <lineage>
        <taxon>Eukaryota</taxon>
        <taxon>Sar</taxon>
        <taxon>Alveolata</taxon>
        <taxon>Ciliophora</taxon>
        <taxon>Intramacronucleata</taxon>
        <taxon>Spirotrichea</taxon>
        <taxon>Hypotrichia</taxon>
        <taxon>Euplotida</taxon>
        <taxon>Euplotidae</taxon>
        <taxon>Moneuplotes</taxon>
    </lineage>
</organism>
<sequence length="307" mass="35668">MNKRSTKFICALYKIIQMFGDTNSIQNGPVSQSSEDTADSVEGTSMDETKASTYHDSNDRKVYEGIQAYSFAQLSEAQIRRIRLMNSLLMLRKHLKNYKECMISSLVYLDKLTQLDDEISSQNLNWVVLCCICIADKLFNDSPIANRVYAFRANIQLEKFNDLEVKIMKKLNFDAQIHPEEYDDYRNELENFCNTKTADLENLYLEYKHDRSVLKQVKEDISIQQLNLKINSGYTSSENNYSDPEISETMHKVSSGFFAPNHNYQAEKFRFESYNSHIFKEIRTSRRTCRSRSEPSLSTNLENLSGM</sequence>
<dbReference type="InterPro" id="IPR013922">
    <property type="entry name" value="Cyclin_PHO80-like"/>
</dbReference>
<dbReference type="SUPFAM" id="SSF47954">
    <property type="entry name" value="Cyclin-like"/>
    <property type="match status" value="1"/>
</dbReference>
<dbReference type="PANTHER" id="PTHR15615">
    <property type="match status" value="1"/>
</dbReference>
<feature type="region of interest" description="Disordered" evidence="1">
    <location>
        <begin position="26"/>
        <end position="54"/>
    </location>
</feature>
<dbReference type="AlphaFoldDB" id="A0AAD1U3H8"/>
<comment type="caution">
    <text evidence="2">The sequence shown here is derived from an EMBL/GenBank/DDBJ whole genome shotgun (WGS) entry which is preliminary data.</text>
</comment>
<proteinExistence type="predicted"/>
<keyword evidence="3" id="KW-1185">Reference proteome</keyword>
<dbReference type="InterPro" id="IPR036915">
    <property type="entry name" value="Cyclin-like_sf"/>
</dbReference>
<evidence type="ECO:0000313" key="3">
    <source>
        <dbReference type="Proteomes" id="UP001295684"/>
    </source>
</evidence>
<dbReference type="EMBL" id="CAMPGE010001951">
    <property type="protein sequence ID" value="CAI2360755.1"/>
    <property type="molecule type" value="Genomic_DNA"/>
</dbReference>